<dbReference type="PROSITE" id="PS50088">
    <property type="entry name" value="ANK_REPEAT"/>
    <property type="match status" value="2"/>
</dbReference>
<evidence type="ECO:0000256" key="2">
    <source>
        <dbReference type="ARBA" id="ARBA00023043"/>
    </source>
</evidence>
<dbReference type="EMBL" id="CAXITT010000224">
    <property type="protein sequence ID" value="CAL1536250.1"/>
    <property type="molecule type" value="Genomic_DNA"/>
</dbReference>
<evidence type="ECO:0000313" key="5">
    <source>
        <dbReference type="EMBL" id="CAL1536250.1"/>
    </source>
</evidence>
<keyword evidence="2 3" id="KW-0040">ANK repeat</keyword>
<feature type="compositionally biased region" description="Low complexity" evidence="4">
    <location>
        <begin position="260"/>
        <end position="277"/>
    </location>
</feature>
<feature type="repeat" description="ANK" evidence="3">
    <location>
        <begin position="1"/>
        <end position="20"/>
    </location>
</feature>
<feature type="region of interest" description="Disordered" evidence="4">
    <location>
        <begin position="53"/>
        <end position="88"/>
    </location>
</feature>
<dbReference type="Proteomes" id="UP001497497">
    <property type="component" value="Unassembled WGS sequence"/>
</dbReference>
<comment type="caution">
    <text evidence="5">The sequence shown here is derived from an EMBL/GenBank/DDBJ whole genome shotgun (WGS) entry which is preliminary data.</text>
</comment>
<dbReference type="Gene3D" id="1.25.40.20">
    <property type="entry name" value="Ankyrin repeat-containing domain"/>
    <property type="match status" value="1"/>
</dbReference>
<dbReference type="SUPFAM" id="SSF48403">
    <property type="entry name" value="Ankyrin repeat"/>
    <property type="match status" value="1"/>
</dbReference>
<feature type="compositionally biased region" description="Low complexity" evidence="4">
    <location>
        <begin position="77"/>
        <end position="88"/>
    </location>
</feature>
<name>A0AAV2HRT1_LYMST</name>
<dbReference type="PANTHER" id="PTHR24198">
    <property type="entry name" value="ANKYRIN REPEAT AND PROTEIN KINASE DOMAIN-CONTAINING PROTEIN"/>
    <property type="match status" value="1"/>
</dbReference>
<evidence type="ECO:0000256" key="1">
    <source>
        <dbReference type="ARBA" id="ARBA00022737"/>
    </source>
</evidence>
<evidence type="ECO:0000256" key="3">
    <source>
        <dbReference type="PROSITE-ProRule" id="PRU00023"/>
    </source>
</evidence>
<feature type="region of interest" description="Disordered" evidence="4">
    <location>
        <begin position="252"/>
        <end position="317"/>
    </location>
</feature>
<dbReference type="InterPro" id="IPR002110">
    <property type="entry name" value="Ankyrin_rpt"/>
</dbReference>
<proteinExistence type="predicted"/>
<dbReference type="AlphaFoldDB" id="A0AAV2HRT1"/>
<feature type="compositionally biased region" description="Low complexity" evidence="4">
    <location>
        <begin position="120"/>
        <end position="140"/>
    </location>
</feature>
<accession>A0AAV2HRT1</accession>
<organism evidence="5 6">
    <name type="scientific">Lymnaea stagnalis</name>
    <name type="common">Great pond snail</name>
    <name type="synonym">Helix stagnalis</name>
    <dbReference type="NCBI Taxonomy" id="6523"/>
    <lineage>
        <taxon>Eukaryota</taxon>
        <taxon>Metazoa</taxon>
        <taxon>Spiralia</taxon>
        <taxon>Lophotrochozoa</taxon>
        <taxon>Mollusca</taxon>
        <taxon>Gastropoda</taxon>
        <taxon>Heterobranchia</taxon>
        <taxon>Euthyneura</taxon>
        <taxon>Panpulmonata</taxon>
        <taxon>Hygrophila</taxon>
        <taxon>Lymnaeoidea</taxon>
        <taxon>Lymnaeidae</taxon>
        <taxon>Lymnaea</taxon>
    </lineage>
</organism>
<keyword evidence="1" id="KW-0677">Repeat</keyword>
<feature type="repeat" description="ANK" evidence="3">
    <location>
        <begin position="21"/>
        <end position="53"/>
    </location>
</feature>
<feature type="region of interest" description="Disordered" evidence="4">
    <location>
        <begin position="103"/>
        <end position="142"/>
    </location>
</feature>
<sequence length="370" mass="39612">NVDVVRALVQHGAKVNSVDNDRRTAVQSASWQGHETVVKLLLEAGARVDHTCNQGATALRSNSSTSSGDIKMNTPMSTTQGTTAGSSSIGMQGIEVTNVMIQPSSASPESSSDRRKSYHSNNSSSKSSIITTSTNQSSQSGFGNLSRLDRECLTFTQQLQQCSMGKNRSRPISRVLSPVSEPQSPLHSPCRTPVVHSPSALGSTDQNNINILAPSPIKHGSSKQERISATINIITNPHADMMSSVEEPVWQRNPAHPANSHHFASTTNSSSSSKSPSRIIMGRVSLESKSPDTRRKRNGIVTNPKVLKPGSVTGAPRYNHLSQDLDTQLASHSPTTNGFSNILPPGSHEDIILKPVRPSGLPIKKINSPQ</sequence>
<evidence type="ECO:0000256" key="4">
    <source>
        <dbReference type="SAM" id="MobiDB-lite"/>
    </source>
</evidence>
<dbReference type="InterPro" id="IPR036770">
    <property type="entry name" value="Ankyrin_rpt-contain_sf"/>
</dbReference>
<keyword evidence="6" id="KW-1185">Reference proteome</keyword>
<dbReference type="PROSITE" id="PS50297">
    <property type="entry name" value="ANK_REP_REGION"/>
    <property type="match status" value="1"/>
</dbReference>
<feature type="non-terminal residue" evidence="5">
    <location>
        <position position="1"/>
    </location>
</feature>
<gene>
    <name evidence="5" type="ORF">GSLYS_00010163001</name>
</gene>
<feature type="compositionally biased region" description="Polar residues" evidence="4">
    <location>
        <begin position="53"/>
        <end position="68"/>
    </location>
</feature>
<protein>
    <submittedName>
        <fullName evidence="5">Uncharacterized protein</fullName>
    </submittedName>
</protein>
<reference evidence="5 6" key="1">
    <citation type="submission" date="2024-04" db="EMBL/GenBank/DDBJ databases">
        <authorList>
            <consortium name="Genoscope - CEA"/>
            <person name="William W."/>
        </authorList>
    </citation>
    <scope>NUCLEOTIDE SEQUENCE [LARGE SCALE GENOMIC DNA]</scope>
</reference>
<dbReference type="Pfam" id="PF12796">
    <property type="entry name" value="Ank_2"/>
    <property type="match status" value="1"/>
</dbReference>
<dbReference type="PANTHER" id="PTHR24198:SF165">
    <property type="entry name" value="ANKYRIN REPEAT-CONTAINING PROTEIN-RELATED"/>
    <property type="match status" value="1"/>
</dbReference>
<evidence type="ECO:0000313" key="6">
    <source>
        <dbReference type="Proteomes" id="UP001497497"/>
    </source>
</evidence>
<feature type="region of interest" description="Disordered" evidence="4">
    <location>
        <begin position="177"/>
        <end position="207"/>
    </location>
</feature>